<reference evidence="2 3" key="1">
    <citation type="submission" date="2020-12" db="EMBL/GenBank/DDBJ databases">
        <title>Pseudomonas schmalbachii sp. nov. isolated from millipede gut.</title>
        <authorList>
            <person name="Shelomi M."/>
        </authorList>
    </citation>
    <scope>NUCLEOTIDE SEQUENCE [LARGE SCALE GENOMIC DNA]</scope>
    <source>
        <strain evidence="2 3">Milli4</strain>
    </source>
</reference>
<protein>
    <submittedName>
        <fullName evidence="2">Uncharacterized protein</fullName>
    </submittedName>
</protein>
<dbReference type="RefSeq" id="WP_208316051.1">
    <property type="nucleotide sequence ID" value="NZ_JAELYA010000009.1"/>
</dbReference>
<dbReference type="Proteomes" id="UP000669060">
    <property type="component" value="Unassembled WGS sequence"/>
</dbReference>
<comment type="caution">
    <text evidence="2">The sequence shown here is derived from an EMBL/GenBank/DDBJ whole genome shotgun (WGS) entry which is preliminary data.</text>
</comment>
<name>A0ABS3TVG8_9PSED</name>
<keyword evidence="1" id="KW-0732">Signal</keyword>
<gene>
    <name evidence="2" type="ORF">JFY56_20805</name>
</gene>
<feature type="signal peptide" evidence="1">
    <location>
        <begin position="1"/>
        <end position="23"/>
    </location>
</feature>
<evidence type="ECO:0000313" key="3">
    <source>
        <dbReference type="Proteomes" id="UP000669060"/>
    </source>
</evidence>
<keyword evidence="3" id="KW-1185">Reference proteome</keyword>
<sequence>MKLEITRGLLLVAALGVATLAAAAWQEPSLSVIKTGQGAATPHAPARVQTDQRAQPDSNLLLLMFGLSQGTGAQWR</sequence>
<evidence type="ECO:0000313" key="2">
    <source>
        <dbReference type="EMBL" id="MBO3277660.1"/>
    </source>
</evidence>
<proteinExistence type="predicted"/>
<accession>A0ABS3TVG8</accession>
<organism evidence="2 3">
    <name type="scientific">Pseudomonas schmalbachii</name>
    <dbReference type="NCBI Taxonomy" id="2816993"/>
    <lineage>
        <taxon>Bacteria</taxon>
        <taxon>Pseudomonadati</taxon>
        <taxon>Pseudomonadota</taxon>
        <taxon>Gammaproteobacteria</taxon>
        <taxon>Pseudomonadales</taxon>
        <taxon>Pseudomonadaceae</taxon>
        <taxon>Pseudomonas</taxon>
    </lineage>
</organism>
<feature type="chain" id="PRO_5045801372" evidence="1">
    <location>
        <begin position="24"/>
        <end position="76"/>
    </location>
</feature>
<evidence type="ECO:0000256" key="1">
    <source>
        <dbReference type="SAM" id="SignalP"/>
    </source>
</evidence>
<dbReference type="EMBL" id="JAELYA010000009">
    <property type="protein sequence ID" value="MBO3277660.1"/>
    <property type="molecule type" value="Genomic_DNA"/>
</dbReference>